<accession>A0A5B9R2I3</accession>
<dbReference type="GO" id="GO:0005198">
    <property type="term" value="F:structural molecule activity"/>
    <property type="evidence" value="ECO:0007669"/>
    <property type="project" value="InterPro"/>
</dbReference>
<dbReference type="HAMAP" id="MF_04019">
    <property type="entry name" value="HSV_TRX2"/>
    <property type="match status" value="1"/>
</dbReference>
<keyword evidence="2" id="KW-1048">Host nucleus</keyword>
<keyword evidence="1" id="KW-0167">Capsid protein</keyword>
<organism evidence="4 5">
    <name type="scientific">Cacatuid alphaherpesvirus 2</name>
    <dbReference type="NCBI Taxonomy" id="2604840"/>
    <lineage>
        <taxon>Viruses</taxon>
        <taxon>Duplodnaviria</taxon>
        <taxon>Heunggongvirae</taxon>
        <taxon>Peploviricota</taxon>
        <taxon>Herviviricetes</taxon>
        <taxon>Herpesvirales</taxon>
        <taxon>Orthoherpesviridae</taxon>
        <taxon>Alphaherpesvirinae</taxon>
        <taxon>Iltovirus</taxon>
        <taxon>Iltovirus cacatuidalpha2</taxon>
    </lineage>
</organism>
<name>A0A5B9R2I3_9ALPH</name>
<keyword evidence="3" id="KW-0946">Virion</keyword>
<evidence type="ECO:0000256" key="3">
    <source>
        <dbReference type="ARBA" id="ARBA00022844"/>
    </source>
</evidence>
<dbReference type="Pfam" id="PF01802">
    <property type="entry name" value="Herpes_V23"/>
    <property type="match status" value="1"/>
</dbReference>
<keyword evidence="5" id="KW-1185">Reference proteome</keyword>
<dbReference type="Proteomes" id="UP001144437">
    <property type="component" value="Segment"/>
</dbReference>
<protein>
    <submittedName>
        <fullName evidence="4">Triplex capsid protein 2</fullName>
    </submittedName>
</protein>
<reference evidence="4" key="1">
    <citation type="journal article" date="2019" name="Vet. Microbiol.">
        <title>Disease surveillance in wild Victorian cacatuids reveals co-infection with multiple agents and detection of novel avian viruses.</title>
        <authorList>
            <person name="Sutherland M."/>
            <person name="Sarker S."/>
            <person name="Vaz P.K."/>
            <person name="Legione A.R."/>
            <person name="Devlin J.M."/>
            <person name="Macwhirter P.L."/>
            <person name="Whiteley P.L."/>
            <person name="Raidal S.R."/>
        </authorList>
    </citation>
    <scope>NUCLEOTIDE SEQUENCE</scope>
    <source>
        <strain evidence="4">97-0001</strain>
    </source>
</reference>
<evidence type="ECO:0000256" key="2">
    <source>
        <dbReference type="ARBA" id="ARBA00022562"/>
    </source>
</evidence>
<evidence type="ECO:0000313" key="5">
    <source>
        <dbReference type="Proteomes" id="UP001144437"/>
    </source>
</evidence>
<proteinExistence type="inferred from homology"/>
<dbReference type="GO" id="GO:0019028">
    <property type="term" value="C:viral capsid"/>
    <property type="evidence" value="ECO:0007669"/>
    <property type="project" value="UniProtKB-KW"/>
</dbReference>
<sequence>MAGVPYEVKITLPSNLTRDEEDRIRCLTGTILMAPSLRRCMFLHDVDMKSFYVHGTEPDYATLLAAYRRRFPLLITCVSNRELTSVALSVGYPTGLNFRNTGPFALFNGANVSLIPPIGPCQWKVELPSCGAIVSPAMTVPTEMGSELLGKILAGMTYEFCARNQIQVERPVEVYRIACDNKILDLTPAIETNASDLQNTMKNLFASVLFAMNEGVMQVMTIMPALLSGAASNPFLNALLQMQSATRLSVQIFNPPATPIRDPVLGGTRRYNVFDAFSSWLAMSHRLGDLFNLKPTLKVVMFYSDVSEINEGQTANAIVP</sequence>
<dbReference type="EMBL" id="MK360902">
    <property type="protein sequence ID" value="QEG54086.1"/>
    <property type="molecule type" value="Genomic_DNA"/>
</dbReference>
<evidence type="ECO:0000256" key="1">
    <source>
        <dbReference type="ARBA" id="ARBA00022561"/>
    </source>
</evidence>
<dbReference type="InterPro" id="IPR002690">
    <property type="entry name" value="Herpes_capsid_2"/>
</dbReference>
<evidence type="ECO:0000313" key="4">
    <source>
        <dbReference type="EMBL" id="QEG54086.1"/>
    </source>
</evidence>